<organism evidence="3 4">
    <name type="scientific">Amycolatopsis minnesotensis</name>
    <dbReference type="NCBI Taxonomy" id="337894"/>
    <lineage>
        <taxon>Bacteria</taxon>
        <taxon>Bacillati</taxon>
        <taxon>Actinomycetota</taxon>
        <taxon>Actinomycetes</taxon>
        <taxon>Pseudonocardiales</taxon>
        <taxon>Pseudonocardiaceae</taxon>
        <taxon>Amycolatopsis</taxon>
    </lineage>
</organism>
<dbReference type="InterPro" id="IPR002656">
    <property type="entry name" value="Acyl_transf_3_dom"/>
</dbReference>
<feature type="domain" description="Acyltransferase 3" evidence="2">
    <location>
        <begin position="20"/>
        <end position="312"/>
    </location>
</feature>
<feature type="transmembrane region" description="Helical" evidence="1">
    <location>
        <begin position="18"/>
        <end position="37"/>
    </location>
</feature>
<feature type="transmembrane region" description="Helical" evidence="1">
    <location>
        <begin position="183"/>
        <end position="203"/>
    </location>
</feature>
<proteinExistence type="predicted"/>
<accession>A0ABP5E8Z3</accession>
<evidence type="ECO:0000256" key="1">
    <source>
        <dbReference type="SAM" id="Phobius"/>
    </source>
</evidence>
<dbReference type="InterPro" id="IPR050879">
    <property type="entry name" value="Acyltransferase_3"/>
</dbReference>
<keyword evidence="1" id="KW-0812">Transmembrane</keyword>
<dbReference type="RefSeq" id="WP_344431968.1">
    <property type="nucleotide sequence ID" value="NZ_BAAANN010000073.1"/>
</dbReference>
<dbReference type="PANTHER" id="PTHR23028:SF53">
    <property type="entry name" value="ACYL_TRANSF_3 DOMAIN-CONTAINING PROTEIN"/>
    <property type="match status" value="1"/>
</dbReference>
<keyword evidence="4" id="KW-1185">Reference proteome</keyword>
<gene>
    <name evidence="3" type="ORF">GCM10009754_86300</name>
</gene>
<evidence type="ECO:0000313" key="3">
    <source>
        <dbReference type="EMBL" id="GAA1993689.1"/>
    </source>
</evidence>
<dbReference type="EMBL" id="BAAANN010000073">
    <property type="protein sequence ID" value="GAA1993689.1"/>
    <property type="molecule type" value="Genomic_DNA"/>
</dbReference>
<keyword evidence="1" id="KW-1133">Transmembrane helix</keyword>
<keyword evidence="1" id="KW-0472">Membrane</keyword>
<dbReference type="PANTHER" id="PTHR23028">
    <property type="entry name" value="ACETYLTRANSFERASE"/>
    <property type="match status" value="1"/>
</dbReference>
<evidence type="ECO:0000313" key="4">
    <source>
        <dbReference type="Proteomes" id="UP001501116"/>
    </source>
</evidence>
<dbReference type="Pfam" id="PF01757">
    <property type="entry name" value="Acyl_transf_3"/>
    <property type="match status" value="1"/>
</dbReference>
<evidence type="ECO:0000259" key="2">
    <source>
        <dbReference type="Pfam" id="PF01757"/>
    </source>
</evidence>
<feature type="transmembrane region" description="Helical" evidence="1">
    <location>
        <begin position="154"/>
        <end position="176"/>
    </location>
</feature>
<feature type="transmembrane region" description="Helical" evidence="1">
    <location>
        <begin position="239"/>
        <end position="256"/>
    </location>
</feature>
<feature type="transmembrane region" description="Helical" evidence="1">
    <location>
        <begin position="89"/>
        <end position="108"/>
    </location>
</feature>
<feature type="transmembrane region" description="Helical" evidence="1">
    <location>
        <begin position="316"/>
        <end position="337"/>
    </location>
</feature>
<dbReference type="GO" id="GO:0016746">
    <property type="term" value="F:acyltransferase activity"/>
    <property type="evidence" value="ECO:0007669"/>
    <property type="project" value="UniProtKB-KW"/>
</dbReference>
<keyword evidence="3" id="KW-0012">Acyltransferase</keyword>
<dbReference type="Proteomes" id="UP001501116">
    <property type="component" value="Unassembled WGS sequence"/>
</dbReference>
<keyword evidence="3" id="KW-0808">Transferase</keyword>
<reference evidence="4" key="1">
    <citation type="journal article" date="2019" name="Int. J. Syst. Evol. Microbiol.">
        <title>The Global Catalogue of Microorganisms (GCM) 10K type strain sequencing project: providing services to taxonomists for standard genome sequencing and annotation.</title>
        <authorList>
            <consortium name="The Broad Institute Genomics Platform"/>
            <consortium name="The Broad Institute Genome Sequencing Center for Infectious Disease"/>
            <person name="Wu L."/>
            <person name="Ma J."/>
        </authorList>
    </citation>
    <scope>NUCLEOTIDE SEQUENCE [LARGE SCALE GENOMIC DNA]</scope>
    <source>
        <strain evidence="4">JCM 14545</strain>
    </source>
</reference>
<comment type="caution">
    <text evidence="3">The sequence shown here is derived from an EMBL/GenBank/DDBJ whole genome shotgun (WGS) entry which is preliminary data.</text>
</comment>
<feature type="transmembrane region" description="Helical" evidence="1">
    <location>
        <begin position="209"/>
        <end position="232"/>
    </location>
</feature>
<feature type="transmembrane region" description="Helical" evidence="1">
    <location>
        <begin position="49"/>
        <end position="68"/>
    </location>
</feature>
<sequence>MVGSVAAGPARGAKDGFATLRLVVACGVIGFHAMPLTGDYDGWGWGQHWYHYGTLTVAAFMAMSGFFVMKTWERDPNLVRFWVRRALRIMPGLVVVVLLAALVLGPLVTTHSTGEYFGQSRTWSFLWHNALLFPQQYDLPGVFADNPYPAAVNGSLWCLPLEVLGYALVTVVGLLGINRRRPLIFLVAVPFGALLVVHVNGLVDLPDTVLLLPVNPLLQYLAIYAMGIAAWLYREKLPLSWWGVVVCVAIEVFVYPSPIADVTRAITVPYAVLTIGTKLPSWLCLPNWLTVASFGVFLYGFPVEQTLVWLGADHPWQVIGIGVPIAVVLGLGSWHLVEKHALRLRTALTERGPEPEPRTEIIPVVPAADPPTVELPALRPFYATRQGAARRERN</sequence>
<protein>
    <submittedName>
        <fullName evidence="3">Acyltransferase</fullName>
    </submittedName>
</protein>
<name>A0ABP5E8Z3_9PSEU</name>